<dbReference type="InterPro" id="IPR001926">
    <property type="entry name" value="TrpB-like_PALP"/>
</dbReference>
<feature type="region of interest" description="Disordered" evidence="4">
    <location>
        <begin position="171"/>
        <end position="272"/>
    </location>
</feature>
<feature type="compositionally biased region" description="Polar residues" evidence="4">
    <location>
        <begin position="212"/>
        <end position="226"/>
    </location>
</feature>
<evidence type="ECO:0000313" key="6">
    <source>
        <dbReference type="EMBL" id="KAF7184209.1"/>
    </source>
</evidence>
<dbReference type="PANTHER" id="PTHR11808:SF50">
    <property type="entry name" value="CYSTATHIONINE BETA-LYASE"/>
    <property type="match status" value="1"/>
</dbReference>
<comment type="caution">
    <text evidence="6">The sequence shown here is derived from an EMBL/GenBank/DDBJ whole genome shotgun (WGS) entry which is preliminary data.</text>
</comment>
<evidence type="ECO:0000259" key="5">
    <source>
        <dbReference type="Pfam" id="PF00291"/>
    </source>
</evidence>
<feature type="domain" description="Tryptophan synthase beta chain-like PALP" evidence="5">
    <location>
        <begin position="423"/>
        <end position="575"/>
    </location>
</feature>
<comment type="cofactor">
    <cofactor evidence="1">
        <name>pyridoxal 5'-phosphate</name>
        <dbReference type="ChEBI" id="CHEBI:597326"/>
    </cofactor>
</comment>
<keyword evidence="7" id="KW-1185">Reference proteome</keyword>
<dbReference type="InterPro" id="IPR015424">
    <property type="entry name" value="PyrdxlP-dep_Trfase"/>
</dbReference>
<dbReference type="Gene3D" id="3.40.50.1100">
    <property type="match status" value="1"/>
</dbReference>
<evidence type="ECO:0000313" key="7">
    <source>
        <dbReference type="Proteomes" id="UP000641853"/>
    </source>
</evidence>
<dbReference type="GO" id="GO:0005737">
    <property type="term" value="C:cytoplasm"/>
    <property type="evidence" value="ECO:0007669"/>
    <property type="project" value="TreeGrafter"/>
</dbReference>
<dbReference type="InterPro" id="IPR036052">
    <property type="entry name" value="TrpB-like_PALP_sf"/>
</dbReference>
<organism evidence="6 7">
    <name type="scientific">Aspergillus felis</name>
    <dbReference type="NCBI Taxonomy" id="1287682"/>
    <lineage>
        <taxon>Eukaryota</taxon>
        <taxon>Fungi</taxon>
        <taxon>Dikarya</taxon>
        <taxon>Ascomycota</taxon>
        <taxon>Pezizomycotina</taxon>
        <taxon>Eurotiomycetes</taxon>
        <taxon>Eurotiomycetidae</taxon>
        <taxon>Eurotiales</taxon>
        <taxon>Aspergillaceae</taxon>
        <taxon>Aspergillus</taxon>
        <taxon>Aspergillus subgen. Fumigati</taxon>
    </lineage>
</organism>
<dbReference type="EMBL" id="JACBAG010001661">
    <property type="protein sequence ID" value="KAF7184209.1"/>
    <property type="molecule type" value="Genomic_DNA"/>
</dbReference>
<dbReference type="Pfam" id="PF00291">
    <property type="entry name" value="PALP"/>
    <property type="match status" value="1"/>
</dbReference>
<dbReference type="InterPro" id="IPR015421">
    <property type="entry name" value="PyrdxlP-dep_Trfase_major"/>
</dbReference>
<dbReference type="InterPro" id="IPR000277">
    <property type="entry name" value="Cys/Met-Metab_PyrdxlP-dep_enz"/>
</dbReference>
<gene>
    <name evidence="6" type="ORF">CNMCM7691_004834</name>
</gene>
<accession>A0A8H6R2X9</accession>
<dbReference type="SUPFAM" id="SSF53383">
    <property type="entry name" value="PLP-dependent transferases"/>
    <property type="match status" value="1"/>
</dbReference>
<feature type="region of interest" description="Disordered" evidence="4">
    <location>
        <begin position="317"/>
        <end position="349"/>
    </location>
</feature>
<protein>
    <recommendedName>
        <fullName evidence="5">Tryptophan synthase beta chain-like PALP domain-containing protein</fullName>
    </recommendedName>
</protein>
<dbReference type="GO" id="GO:0047804">
    <property type="term" value="F:cysteine-S-conjugate beta-lyase activity"/>
    <property type="evidence" value="ECO:0007669"/>
    <property type="project" value="UniProtKB-ARBA"/>
</dbReference>
<evidence type="ECO:0000256" key="3">
    <source>
        <dbReference type="ARBA" id="ARBA00023239"/>
    </source>
</evidence>
<dbReference type="SUPFAM" id="SSF53686">
    <property type="entry name" value="Tryptophan synthase beta subunit-like PLP-dependent enzymes"/>
    <property type="match status" value="1"/>
</dbReference>
<sequence length="1135" mass="124635">MQVNLDQIEFYYGPSRKQPQSTLASASANRPPLADVPQPFQRSFFSTETLFIQSAPAPTNTPDSSIPLTHEWFSTSITKPQNAFDVAITNFYEGAASQPQRLTENKSLVTTDIPGTIESPLDLTNCSLSLSETPTFEDFTLPTSPTANELEQGNAPSGNIIDTIDAATPRHSMSPAAASESASTASGSLSMCGDPQPEQVTHITHEPPCRTDQGSDLCSTTINTPEQTKDPEPTESKATFSSPPYQSNARSSPECSASLINPSVDRPESESYPSIAVVVPAPPWTRGKVTRATTRVAALTCKKRLRSSRDVDDYQYPEVSIPDATRQRPKKRSKPTAKSLRHSQCGSDPVPCDCSRAIHEVRGRAILTVESSGLKPAYYLTFVPDASPMLTQTPPADTSGKQRPYTSDENALLVRLKEREVSAGTAIKEALDDAGVDFDTVVVPLGGGGLAAATAAWCAARRPGTQVVCTHPEIFGRDFDAGRVSEKLACPTVPTYSDGLGVQLVEDTPFADIIDRRLRSIIQVSESDTAAAIAYILRLQSLLIEGAAATTIAAWLTNDPVFQQRKGKVLLLLTGANVASSTVAKALVADVHDPKRRQQLGLRHILNPVERHGAVAAGNWQKRPGKDPHSSHHILQSMIDVWSVLFERLQQSAVRLRERFDEKRQLSKSLGLQTHEWCVAIFTDVYSKLVSLLDECHNALSTGHPSLKAWELEERYRVLLQLQSTLVSLFDRCSAAYDQSRADWFFDPASQNASAVNYDRYGSSDLRDMERNMLSTLRVSSSRPVELLLASSGMAAYQILQQFLLQHLSVNDTIVLPPYIYFEALEQLQALTHVRIVHAPSFDAEDIIATAEKHNARAVFADPVANIVSLDCTDLRGLAKAVSNRPGWEDRYLVVDGTMASGALEIVDWFQSPSAPTLLYYESVSKYLQLGLDIQMGGLLVYPADLDHEMRTIRRNTGTIMYPRNAALLPPIDFDVFHCRMHLLTENAELLYNLLRRASNYIAEISFPMKWREMGWRHGGSLVTIRFYRDGMNNKEGLEACIDRILRAAEHLHVPMVKGVSFGFSFARISSASSMAKDSDPFLRIAVGVESQHIQPLATAIIQGVEAYCLSFDPELFSRLGPTSNGGAVNGFLAK</sequence>
<dbReference type="Gene3D" id="3.40.640.10">
    <property type="entry name" value="Type I PLP-dependent aspartate aminotransferase-like (Major domain)"/>
    <property type="match status" value="1"/>
</dbReference>
<name>A0A8H6R2X9_9EURO</name>
<dbReference type="Pfam" id="PF01053">
    <property type="entry name" value="Cys_Met_Meta_PP"/>
    <property type="match status" value="1"/>
</dbReference>
<dbReference type="Proteomes" id="UP000641853">
    <property type="component" value="Unassembled WGS sequence"/>
</dbReference>
<reference evidence="6" key="1">
    <citation type="submission" date="2020-06" db="EMBL/GenBank/DDBJ databases">
        <title>Draft genome sequences of strains closely related to Aspergillus parafelis and Aspergillus hiratsukae.</title>
        <authorList>
            <person name="Dos Santos R.A.C."/>
            <person name="Rivero-Menendez O."/>
            <person name="Steenwyk J.L."/>
            <person name="Mead M.E."/>
            <person name="Goldman G.H."/>
            <person name="Alastruey-Izquierdo A."/>
            <person name="Rokas A."/>
        </authorList>
    </citation>
    <scope>NUCLEOTIDE SEQUENCE</scope>
    <source>
        <strain evidence="6">CNM-CM7691</strain>
    </source>
</reference>
<feature type="compositionally biased region" description="Polar residues" evidence="4">
    <location>
        <begin position="236"/>
        <end position="261"/>
    </location>
</feature>
<dbReference type="PANTHER" id="PTHR11808">
    <property type="entry name" value="TRANS-SULFURATION ENZYME FAMILY MEMBER"/>
    <property type="match status" value="1"/>
</dbReference>
<feature type="compositionally biased region" description="Basic residues" evidence="4">
    <location>
        <begin position="327"/>
        <end position="341"/>
    </location>
</feature>
<proteinExistence type="predicted"/>
<evidence type="ECO:0000256" key="1">
    <source>
        <dbReference type="ARBA" id="ARBA00001933"/>
    </source>
</evidence>
<keyword evidence="2" id="KW-0663">Pyridoxal phosphate</keyword>
<evidence type="ECO:0000256" key="4">
    <source>
        <dbReference type="SAM" id="MobiDB-lite"/>
    </source>
</evidence>
<keyword evidence="3" id="KW-0456">Lyase</keyword>
<dbReference type="GO" id="GO:0019346">
    <property type="term" value="P:transsulfuration"/>
    <property type="evidence" value="ECO:0007669"/>
    <property type="project" value="InterPro"/>
</dbReference>
<dbReference type="GO" id="GO:0030170">
    <property type="term" value="F:pyridoxal phosphate binding"/>
    <property type="evidence" value="ECO:0007669"/>
    <property type="project" value="InterPro"/>
</dbReference>
<feature type="compositionally biased region" description="Low complexity" evidence="4">
    <location>
        <begin position="172"/>
        <end position="190"/>
    </location>
</feature>
<dbReference type="AlphaFoldDB" id="A0A8H6R2X9"/>
<evidence type="ECO:0000256" key="2">
    <source>
        <dbReference type="ARBA" id="ARBA00022898"/>
    </source>
</evidence>